<dbReference type="Proteomes" id="UP000323012">
    <property type="component" value="Unassembled WGS sequence"/>
</dbReference>
<reference evidence="5 8" key="2">
    <citation type="submission" date="2017-10" db="EMBL/GenBank/DDBJ databases">
        <title>Draft genome sequences of Aggregatibacter actinomycetemcomitans strains 310a and 310b.</title>
        <authorList>
            <person name="May A.C."/>
            <person name="Ohta H."/>
            <person name="Maeda H."/>
            <person name="Kokeguchi S."/>
            <person name="Cugini C."/>
        </authorList>
    </citation>
    <scope>NUCLEOTIDE SEQUENCE [LARGE SCALE GENOMIC DNA]</scope>
    <source>
        <strain evidence="5 8">310b</strain>
    </source>
</reference>
<dbReference type="Pfam" id="PF01370">
    <property type="entry name" value="Epimerase"/>
    <property type="match status" value="1"/>
</dbReference>
<dbReference type="RefSeq" id="WP_005541155.1">
    <property type="nucleotide sequence ID" value="NZ_CP012959.1"/>
</dbReference>
<evidence type="ECO:0000313" key="6">
    <source>
        <dbReference type="EMBL" id="TYA38902.1"/>
    </source>
</evidence>
<dbReference type="Proteomes" id="UP000072236">
    <property type="component" value="Chromosome"/>
</dbReference>
<evidence type="ECO:0000313" key="8">
    <source>
        <dbReference type="Proteomes" id="UP000226080"/>
    </source>
</evidence>
<feature type="domain" description="NAD-dependent epimerase/dehydratase" evidence="3">
    <location>
        <begin position="4"/>
        <end position="219"/>
    </location>
</feature>
<dbReference type="Proteomes" id="UP000226080">
    <property type="component" value="Unassembled WGS sequence"/>
</dbReference>
<dbReference type="EMBL" id="VSED01000014">
    <property type="protein sequence ID" value="TYA38902.1"/>
    <property type="molecule type" value="Genomic_DNA"/>
</dbReference>
<dbReference type="AlphaFoldDB" id="A0A5D0EKD3"/>
<dbReference type="InterPro" id="IPR036291">
    <property type="entry name" value="NAD(P)-bd_dom_sf"/>
</dbReference>
<evidence type="ECO:0000259" key="3">
    <source>
        <dbReference type="Pfam" id="PF01370"/>
    </source>
</evidence>
<evidence type="ECO:0000313" key="7">
    <source>
        <dbReference type="Proteomes" id="UP000072236"/>
    </source>
</evidence>
<dbReference type="KEGG" id="aact:ACT75_06325"/>
<dbReference type="SUPFAM" id="SSF51735">
    <property type="entry name" value="NAD(P)-binding Rossmann-fold domains"/>
    <property type="match status" value="1"/>
</dbReference>
<reference evidence="4 7" key="1">
    <citation type="submission" date="2015-10" db="EMBL/GenBank/DDBJ databases">
        <title>Tn-seq of a polymicrobial infection.</title>
        <authorList>
            <person name="Stacy A."/>
            <person name="Rumbaugh K.P."/>
            <person name="Whiteley M."/>
        </authorList>
    </citation>
    <scope>NUCLEOTIDE SEQUENCE [LARGE SCALE GENOMIC DNA]</scope>
    <source>
        <strain evidence="4 7">624</strain>
    </source>
</reference>
<dbReference type="Gene3D" id="3.90.25.10">
    <property type="entry name" value="UDP-galactose 4-epimerase, domain 1"/>
    <property type="match status" value="1"/>
</dbReference>
<dbReference type="Gene3D" id="3.40.50.720">
    <property type="entry name" value="NAD(P)-binding Rossmann-like Domain"/>
    <property type="match status" value="1"/>
</dbReference>
<accession>A0A5D0EKD3</accession>
<proteinExistence type="inferred from homology"/>
<dbReference type="PANTHER" id="PTHR43000">
    <property type="entry name" value="DTDP-D-GLUCOSE 4,6-DEHYDRATASE-RELATED"/>
    <property type="match status" value="1"/>
</dbReference>
<dbReference type="EMBL" id="CP012959">
    <property type="protein sequence ID" value="AMQ94173.1"/>
    <property type="molecule type" value="Genomic_DNA"/>
</dbReference>
<gene>
    <name evidence="4" type="ORF">ACT75_06325</name>
    <name evidence="5" type="ORF">CQR80_06425</name>
    <name evidence="6" type="ORF">FXB79_06365</name>
</gene>
<comment type="similarity">
    <text evidence="2">Belongs to the NAD(P)-dependent epimerase/dehydratase family.</text>
</comment>
<dbReference type="InterPro" id="IPR001509">
    <property type="entry name" value="Epimerase_deHydtase"/>
</dbReference>
<evidence type="ECO:0000256" key="2">
    <source>
        <dbReference type="ARBA" id="ARBA00007637"/>
    </source>
</evidence>
<evidence type="ECO:0000313" key="9">
    <source>
        <dbReference type="Proteomes" id="UP000323012"/>
    </source>
</evidence>
<dbReference type="SMR" id="A0A5D0EKD3"/>
<sequence length="295" mass="33473">MMKILVTGGSGFIGKNLIYLLREKREFEVFGATVEETMDLTNPCSVQSVLEKTKPDFIVHLAALTFVPNNNPITFYLVNTIGTENLLRSIVDLNVAKLGVLCFSTAGIYGIQETKLLSESLTPKPVNHYSMSKHCMEHIVNKYRCFRGITVVRPFNVLGLGQNINFLVPKMVSAFVKKDKTIELGNLDSVRDFISVNDCCDIIYRLISKLIENETINICTGIGYSVYQIFQLLCEISMHQMEIKQNELFVRHDDIPQMIGDPSKLLNVLGNDYRFTSVRAILEEMYKNRLLELSI</sequence>
<evidence type="ECO:0000256" key="1">
    <source>
        <dbReference type="ARBA" id="ARBA00005125"/>
    </source>
</evidence>
<organism evidence="6 9">
    <name type="scientific">Aggregatibacter actinomycetemcomitans</name>
    <name type="common">Actinobacillus actinomycetemcomitans</name>
    <name type="synonym">Haemophilus actinomycetemcomitans</name>
    <dbReference type="NCBI Taxonomy" id="714"/>
    <lineage>
        <taxon>Bacteria</taxon>
        <taxon>Pseudomonadati</taxon>
        <taxon>Pseudomonadota</taxon>
        <taxon>Gammaproteobacteria</taxon>
        <taxon>Pasteurellales</taxon>
        <taxon>Pasteurellaceae</taxon>
        <taxon>Aggregatibacter</taxon>
    </lineage>
</organism>
<name>A0A5D0EKD3_AGGAC</name>
<keyword evidence="8" id="KW-1185">Reference proteome</keyword>
<reference evidence="6 9" key="3">
    <citation type="submission" date="2019-08" db="EMBL/GenBank/DDBJ databases">
        <title>Whole genome sequencing of Aggregatibacter actinomycetemcomitans cultured from blood stream infections in Denmark reveals a novel phylogenetic lineage expressing serotype a membrane O polysaccharide.</title>
        <authorList>
            <person name="Nedergaard S."/>
            <person name="Kobel C.M."/>
            <person name="Nielsen M.B."/>
            <person name="Moeller R.T."/>
            <person name="Jensen A.B."/>
            <person name="Noerskov-Lauritsen N."/>
        </authorList>
    </citation>
    <scope>NUCLEOTIDE SEQUENCE [LARGE SCALE GENOMIC DNA]</scope>
    <source>
        <strain evidence="6 9">PN_563</strain>
    </source>
</reference>
<dbReference type="OrthoDB" id="9801056at2"/>
<dbReference type="EMBL" id="PCGW01000010">
    <property type="protein sequence ID" value="PHO20524.1"/>
    <property type="molecule type" value="Genomic_DNA"/>
</dbReference>
<evidence type="ECO:0000313" key="5">
    <source>
        <dbReference type="EMBL" id="PHO20524.1"/>
    </source>
</evidence>
<comment type="pathway">
    <text evidence="1">Bacterial outer membrane biogenesis; LPS O-antigen biosynthesis.</text>
</comment>
<protein>
    <submittedName>
        <fullName evidence="4 6">Epimerase</fullName>
    </submittedName>
</protein>
<evidence type="ECO:0000313" key="4">
    <source>
        <dbReference type="EMBL" id="AMQ94173.1"/>
    </source>
</evidence>